<dbReference type="PROSITE" id="PS50995">
    <property type="entry name" value="HTH_MARR_2"/>
    <property type="match status" value="1"/>
</dbReference>
<feature type="domain" description="HTH marR-type" evidence="1">
    <location>
        <begin position="12"/>
        <end position="145"/>
    </location>
</feature>
<dbReference type="InterPro" id="IPR039422">
    <property type="entry name" value="MarR/SlyA-like"/>
</dbReference>
<dbReference type="Proteomes" id="UP001595640">
    <property type="component" value="Unassembled WGS sequence"/>
</dbReference>
<dbReference type="SMART" id="SM00347">
    <property type="entry name" value="HTH_MARR"/>
    <property type="match status" value="1"/>
</dbReference>
<proteinExistence type="predicted"/>
<gene>
    <name evidence="2" type="ORF">ACFOEI_08215</name>
</gene>
<evidence type="ECO:0000313" key="2">
    <source>
        <dbReference type="EMBL" id="MFC3292055.1"/>
    </source>
</evidence>
<name>A0ABV7M0N0_9GAMM</name>
<evidence type="ECO:0000313" key="3">
    <source>
        <dbReference type="Proteomes" id="UP001595640"/>
    </source>
</evidence>
<dbReference type="PANTHER" id="PTHR33164">
    <property type="entry name" value="TRANSCRIPTIONAL REGULATOR, MARR FAMILY"/>
    <property type="match status" value="1"/>
</dbReference>
<organism evidence="2 3">
    <name type="scientific">Modicisalibacter luteus</name>
    <dbReference type="NCBI Taxonomy" id="453962"/>
    <lineage>
        <taxon>Bacteria</taxon>
        <taxon>Pseudomonadati</taxon>
        <taxon>Pseudomonadota</taxon>
        <taxon>Gammaproteobacteria</taxon>
        <taxon>Oceanospirillales</taxon>
        <taxon>Halomonadaceae</taxon>
        <taxon>Modicisalibacter</taxon>
    </lineage>
</organism>
<dbReference type="Gene3D" id="1.10.10.10">
    <property type="entry name" value="Winged helix-like DNA-binding domain superfamily/Winged helix DNA-binding domain"/>
    <property type="match status" value="1"/>
</dbReference>
<reference evidence="3" key="1">
    <citation type="journal article" date="2019" name="Int. J. Syst. Evol. Microbiol.">
        <title>The Global Catalogue of Microorganisms (GCM) 10K type strain sequencing project: providing services to taxonomists for standard genome sequencing and annotation.</title>
        <authorList>
            <consortium name="The Broad Institute Genomics Platform"/>
            <consortium name="The Broad Institute Genome Sequencing Center for Infectious Disease"/>
            <person name="Wu L."/>
            <person name="Ma J."/>
        </authorList>
    </citation>
    <scope>NUCLEOTIDE SEQUENCE [LARGE SCALE GENOMIC DNA]</scope>
    <source>
        <strain evidence="3">KCTC 12847</strain>
    </source>
</reference>
<accession>A0ABV7M0N0</accession>
<dbReference type="PANTHER" id="PTHR33164:SF57">
    <property type="entry name" value="MARR-FAMILY TRANSCRIPTIONAL REGULATOR"/>
    <property type="match status" value="1"/>
</dbReference>
<dbReference type="RefSeq" id="WP_019017505.1">
    <property type="nucleotide sequence ID" value="NZ_BMXD01000003.1"/>
</dbReference>
<protein>
    <submittedName>
        <fullName evidence="2">MarR family winged helix-turn-helix transcriptional regulator</fullName>
    </submittedName>
</protein>
<dbReference type="Pfam" id="PF12802">
    <property type="entry name" value="MarR_2"/>
    <property type="match status" value="1"/>
</dbReference>
<comment type="caution">
    <text evidence="2">The sequence shown here is derived from an EMBL/GenBank/DDBJ whole genome shotgun (WGS) entry which is preliminary data.</text>
</comment>
<dbReference type="InterPro" id="IPR000835">
    <property type="entry name" value="HTH_MarR-typ"/>
</dbReference>
<dbReference type="EMBL" id="JBHRUH010000012">
    <property type="protein sequence ID" value="MFC3292055.1"/>
    <property type="molecule type" value="Genomic_DNA"/>
</dbReference>
<dbReference type="PRINTS" id="PR00598">
    <property type="entry name" value="HTHMARR"/>
</dbReference>
<keyword evidence="3" id="KW-1185">Reference proteome</keyword>
<sequence>MDSNDIGELRLEGFLPYRLSNIAERISQALSLIYAEQFDLTIAQWRILAWLQQERTLSAKRICELTAMDKARVSRAVNQLVERNLIQRQRDDEDQRTLWLSLAPSGRDLLKEVVPRALDWEADIVATLSATEYRDLLRLLSKVEKGLARLDSPTVSTAPGTD</sequence>
<dbReference type="SUPFAM" id="SSF46785">
    <property type="entry name" value="Winged helix' DNA-binding domain"/>
    <property type="match status" value="1"/>
</dbReference>
<dbReference type="InterPro" id="IPR036390">
    <property type="entry name" value="WH_DNA-bd_sf"/>
</dbReference>
<dbReference type="InterPro" id="IPR036388">
    <property type="entry name" value="WH-like_DNA-bd_sf"/>
</dbReference>
<evidence type="ECO:0000259" key="1">
    <source>
        <dbReference type="PROSITE" id="PS50995"/>
    </source>
</evidence>